<feature type="transmembrane region" description="Helical" evidence="2">
    <location>
        <begin position="281"/>
        <end position="306"/>
    </location>
</feature>
<dbReference type="GeneID" id="5699949"/>
<dbReference type="EMBL" id="AACB03000004">
    <property type="protein sequence ID" value="KAE8301927.1"/>
    <property type="molecule type" value="Genomic_DNA"/>
</dbReference>
<protein>
    <submittedName>
        <fullName evidence="3">ABC transporter</fullName>
    </submittedName>
</protein>
<dbReference type="PANTHER" id="PTHR43582:SF2">
    <property type="entry name" value="LINEARMYCIN RESISTANCE ATP-BINDING PROTEIN LNRL"/>
    <property type="match status" value="1"/>
</dbReference>
<proteinExistence type="predicted"/>
<dbReference type="SMART" id="SM00382">
    <property type="entry name" value="AAA"/>
    <property type="match status" value="1"/>
</dbReference>
<comment type="caution">
    <text evidence="3">The sequence shown here is derived from an EMBL/GenBank/DDBJ whole genome shotgun (WGS) entry which is preliminary data.</text>
</comment>
<evidence type="ECO:0000256" key="2">
    <source>
        <dbReference type="SAM" id="Phobius"/>
    </source>
</evidence>
<dbReference type="GO" id="GO:0016887">
    <property type="term" value="F:ATP hydrolysis activity"/>
    <property type="evidence" value="ECO:0007669"/>
    <property type="project" value="InterPro"/>
</dbReference>
<feature type="transmembrane region" description="Helical" evidence="2">
    <location>
        <begin position="350"/>
        <end position="372"/>
    </location>
</feature>
<dbReference type="Pfam" id="PF00005">
    <property type="entry name" value="ABC_tran"/>
    <property type="match status" value="1"/>
</dbReference>
<dbReference type="InterPro" id="IPR027417">
    <property type="entry name" value="P-loop_NTPase"/>
</dbReference>
<dbReference type="OMA" id="IMDEPAC"/>
<dbReference type="SMR" id="A8BH71"/>
<organism evidence="3 4">
    <name type="scientific">Giardia intestinalis (strain ATCC 50803 / WB clone C6)</name>
    <name type="common">Giardia lamblia</name>
    <dbReference type="NCBI Taxonomy" id="184922"/>
    <lineage>
        <taxon>Eukaryota</taxon>
        <taxon>Metamonada</taxon>
        <taxon>Diplomonadida</taxon>
        <taxon>Hexamitidae</taxon>
        <taxon>Giardiinae</taxon>
        <taxon>Giardia</taxon>
    </lineage>
</organism>
<keyword evidence="4" id="KW-1185">Reference proteome</keyword>
<feature type="transmembrane region" description="Helical" evidence="2">
    <location>
        <begin position="252"/>
        <end position="275"/>
    </location>
</feature>
<gene>
    <name evidence="3" type="ORF">GL50803_009133</name>
</gene>
<evidence type="ECO:0000313" key="3">
    <source>
        <dbReference type="EMBL" id="KAE8301927.1"/>
    </source>
</evidence>
<keyword evidence="2" id="KW-0472">Membrane</keyword>
<dbReference type="RefSeq" id="XP_001707054.1">
    <property type="nucleotide sequence ID" value="XM_001707002.1"/>
</dbReference>
<feature type="transmembrane region" description="Helical" evidence="2">
    <location>
        <begin position="407"/>
        <end position="427"/>
    </location>
</feature>
<dbReference type="PANTHER" id="PTHR43582">
    <property type="entry name" value="LINEARMYCIN RESISTANCE ATP-BINDING PROTEIN LNRL"/>
    <property type="match status" value="1"/>
</dbReference>
<dbReference type="GO" id="GO:0005524">
    <property type="term" value="F:ATP binding"/>
    <property type="evidence" value="ECO:0007669"/>
    <property type="project" value="InterPro"/>
</dbReference>
<accession>A8BH71</accession>
<evidence type="ECO:0000313" key="4">
    <source>
        <dbReference type="Proteomes" id="UP000001548"/>
    </source>
</evidence>
<reference evidence="3 4" key="1">
    <citation type="journal article" date="2007" name="Science">
        <title>Genomic minimalism in the early diverging intestinal parasite Giardia lamblia.</title>
        <authorList>
            <person name="Morrison H.G."/>
            <person name="McArthur A.G."/>
            <person name="Gillin F.D."/>
            <person name="Aley S.B."/>
            <person name="Adam R.D."/>
            <person name="Olsen G.J."/>
            <person name="Best A.A."/>
            <person name="Cande W.Z."/>
            <person name="Chen F."/>
            <person name="Cipriano M.J."/>
            <person name="Davids B.J."/>
            <person name="Dawson S.C."/>
            <person name="Elmendorf H.G."/>
            <person name="Hehl A.B."/>
            <person name="Holder M.E."/>
            <person name="Huse S.M."/>
            <person name="Kim U.U."/>
            <person name="Lasek-Nesselquist E."/>
            <person name="Manning G."/>
            <person name="Nigam A."/>
            <person name="Nixon J.E."/>
            <person name="Palm D."/>
            <person name="Passamaneck N.E."/>
            <person name="Prabhu A."/>
            <person name="Reich C.I."/>
            <person name="Reiner D.S."/>
            <person name="Samuelson J."/>
            <person name="Svard S.G."/>
            <person name="Sogin M.L."/>
        </authorList>
    </citation>
    <scope>NUCLEOTIDE SEQUENCE [LARGE SCALE GENOMIC DNA]</scope>
    <source>
        <strain evidence="3 4">WB C6</strain>
    </source>
</reference>
<dbReference type="InterPro" id="IPR017871">
    <property type="entry name" value="ABC_transporter-like_CS"/>
</dbReference>
<feature type="transmembrane region" description="Helical" evidence="2">
    <location>
        <begin position="29"/>
        <end position="51"/>
    </location>
</feature>
<dbReference type="Proteomes" id="UP000001548">
    <property type="component" value="Unassembled WGS sequence"/>
</dbReference>
<dbReference type="AlphaFoldDB" id="A8BH71"/>
<feature type="region of interest" description="Disordered" evidence="1">
    <location>
        <begin position="452"/>
        <end position="472"/>
    </location>
</feature>
<dbReference type="InterPro" id="IPR003439">
    <property type="entry name" value="ABC_transporter-like_ATP-bd"/>
</dbReference>
<name>A8BH71_GIAIC</name>
<keyword evidence="2" id="KW-1133">Transmembrane helix</keyword>
<evidence type="ECO:0000256" key="1">
    <source>
        <dbReference type="SAM" id="MobiDB-lite"/>
    </source>
</evidence>
<sequence length="903" mass="100346">MARLLCGSRRFRAHFVASLRLALSLRLKFIVGMVINITLGLVFPLLMTISISSTAPKEKLSFDDIHLDSPCLKVGTCYTFAWGPTGNKDVEAFMSAVFEEARTAISRNDVKDIGFQTFEELYGFITGEGLGHVGVGLFIENSTRKIRLYCNNKVPNVPLMADISLDSSTLLQVVRILNTVHSGISGYDIQFYNTMSLFFQSIGATSISIVSMTFIVSGMYTLSNIGMMKGNRRYEYLVCHGLHRLAYQIANAVVTLGEIAIVLVGTILICYYFGIGSTSNRWLTVVVLLLSIFPVAAQNVSWSLFCASTISRPNTMQLLFFLPSMLVAIVQMIITFTVKQELQSTNNSGIQFLMAILSLLFPPFANSSYFTAASMVFAHDSLYYSTFGRVTSITDGLTKSTKYYPNLLLLVLSSIISGLAYFALAVYQEYTSPGSAAPRKPRSFPIHWLQTRKTSTKKKTEDDKQSEEPSSINLSTSQLIESQIPLLNGPDRENVSEYAISLRDVSVIFPLKGRATKTENPPIGDVISAKYVSNGSLYTTARGYNVSAKDTKALYHLTLNLPYNSVIGLLGANGSGKSTLLKVLLGMYKPVSSRYLPNKYAEVANGSVCLLGTYCPVTAEEELYSGRHLALVLQENVMFPKATVGEQINIFAAIVLYDFPLGERSQLILTSLECMGLADKLNQKVETLSGGQKRRLNIAMTILLCEAGLAELLIMDEPACGVDIESRTFLWKYLKSLRIRAQQTDKRFCVLLTTHLFEEVEELCETVVMLRDGRLLAAGSQLFFKTEFAGGYQLLLDCPNSRKILFDVHRKFFYAHPISNDDCEDELLNVVTVDPYNHNLSALFISYADQAKLPDALQYLAERGIPQEQCALHTALLSEIFIQQQEKEMPEVPAVEHGWYCEK</sequence>
<feature type="compositionally biased region" description="Basic and acidic residues" evidence="1">
    <location>
        <begin position="458"/>
        <end position="467"/>
    </location>
</feature>
<dbReference type="InterPro" id="IPR003593">
    <property type="entry name" value="AAA+_ATPase"/>
</dbReference>
<dbReference type="HOGENOM" id="CLU_321186_0_0_1"/>
<keyword evidence="2" id="KW-0812">Transmembrane</keyword>
<dbReference type="KEGG" id="gla:GL50803_009133"/>
<dbReference type="Gene3D" id="3.40.50.300">
    <property type="entry name" value="P-loop containing nucleotide triphosphate hydrolases"/>
    <property type="match status" value="1"/>
</dbReference>
<feature type="transmembrane region" description="Helical" evidence="2">
    <location>
        <begin position="197"/>
        <end position="222"/>
    </location>
</feature>
<dbReference type="PROSITE" id="PS00211">
    <property type="entry name" value="ABC_TRANSPORTER_1"/>
    <property type="match status" value="1"/>
</dbReference>
<feature type="transmembrane region" description="Helical" evidence="2">
    <location>
        <begin position="318"/>
        <end position="338"/>
    </location>
</feature>
<dbReference type="VEuPathDB" id="GiardiaDB:GL50803_9133"/>
<dbReference type="SUPFAM" id="SSF52540">
    <property type="entry name" value="P-loop containing nucleoside triphosphate hydrolases"/>
    <property type="match status" value="1"/>
</dbReference>
<dbReference type="PROSITE" id="PS50893">
    <property type="entry name" value="ABC_TRANSPORTER_2"/>
    <property type="match status" value="1"/>
</dbReference>